<evidence type="ECO:0000256" key="1">
    <source>
        <dbReference type="ARBA" id="ARBA00038414"/>
    </source>
</evidence>
<comment type="catalytic activity">
    <reaction evidence="6">
        <text>D-5-isobutylhydantoin = L-5-isobutylhydantoin</text>
        <dbReference type="Rhea" id="RHEA:84231"/>
        <dbReference type="ChEBI" id="CHEBI:233609"/>
        <dbReference type="ChEBI" id="CHEBI:233610"/>
    </reaction>
</comment>
<evidence type="ECO:0000256" key="6">
    <source>
        <dbReference type="ARBA" id="ARBA00093234"/>
    </source>
</evidence>
<protein>
    <recommendedName>
        <fullName evidence="4">Hydantoin racemase</fullName>
        <ecNumber evidence="3">5.1.99.5</ecNumber>
    </recommendedName>
</protein>
<proteinExistence type="inferred from homology"/>
<comment type="catalytic activity">
    <reaction evidence="2">
        <text>a D-5-monosubstituted hydantoin = a L-5-monosubstituted hydantoin</text>
        <dbReference type="Rhea" id="RHEA:46624"/>
        <dbReference type="ChEBI" id="CHEBI:86339"/>
        <dbReference type="ChEBI" id="CHEBI:86340"/>
        <dbReference type="EC" id="5.1.99.5"/>
    </reaction>
</comment>
<organism evidence="7 8">
    <name type="scientific">Aminobacter anthyllidis</name>
    <dbReference type="NCBI Taxonomy" id="1035067"/>
    <lineage>
        <taxon>Bacteria</taxon>
        <taxon>Pseudomonadati</taxon>
        <taxon>Pseudomonadota</taxon>
        <taxon>Alphaproteobacteria</taxon>
        <taxon>Hyphomicrobiales</taxon>
        <taxon>Phyllobacteriaceae</taxon>
        <taxon>Aminobacter</taxon>
    </lineage>
</organism>
<dbReference type="InterPro" id="IPR015942">
    <property type="entry name" value="Asp/Glu/hydantoin_racemase"/>
</dbReference>
<dbReference type="GO" id="GO:0047661">
    <property type="term" value="F:amino-acid racemase activity"/>
    <property type="evidence" value="ECO:0007669"/>
    <property type="project" value="InterPro"/>
</dbReference>
<dbReference type="PANTHER" id="PTHR28047:SF5">
    <property type="entry name" value="PROTEIN DCG1"/>
    <property type="match status" value="1"/>
</dbReference>
<dbReference type="FunFam" id="3.40.50.12500:FF:000001">
    <property type="entry name" value="Putative hydantoin racemase"/>
    <property type="match status" value="1"/>
</dbReference>
<evidence type="ECO:0000256" key="5">
    <source>
        <dbReference type="ARBA" id="ARBA00093199"/>
    </source>
</evidence>
<keyword evidence="8" id="KW-1185">Reference proteome</keyword>
<dbReference type="InterPro" id="IPR052186">
    <property type="entry name" value="Hydantoin_racemase-like"/>
</dbReference>
<dbReference type="PANTHER" id="PTHR28047">
    <property type="entry name" value="PROTEIN DCG1"/>
    <property type="match status" value="1"/>
</dbReference>
<accession>A0A9X1A890</accession>
<reference evidence="7" key="2">
    <citation type="submission" date="2021-03" db="EMBL/GenBank/DDBJ databases">
        <authorList>
            <person name="Artuso I."/>
            <person name="Turrini P."/>
            <person name="Pirolo M."/>
            <person name="Lugli G.A."/>
            <person name="Ventura M."/>
            <person name="Visca P."/>
        </authorList>
    </citation>
    <scope>NUCLEOTIDE SEQUENCE</scope>
    <source>
        <strain evidence="7">LMG 26462</strain>
    </source>
</reference>
<name>A0A9X1A890_9HYPH</name>
<comment type="similarity">
    <text evidence="1">Belongs to the HyuE racemase family.</text>
</comment>
<evidence type="ECO:0000256" key="4">
    <source>
        <dbReference type="ARBA" id="ARBA00067972"/>
    </source>
</evidence>
<evidence type="ECO:0000256" key="3">
    <source>
        <dbReference type="ARBA" id="ARBA00066406"/>
    </source>
</evidence>
<dbReference type="EMBL" id="JAFLWW010000002">
    <property type="protein sequence ID" value="MBT1154985.1"/>
    <property type="molecule type" value="Genomic_DNA"/>
</dbReference>
<evidence type="ECO:0000313" key="8">
    <source>
        <dbReference type="Proteomes" id="UP001138921"/>
    </source>
</evidence>
<comment type="caution">
    <text evidence="7">The sequence shown here is derived from an EMBL/GenBank/DDBJ whole genome shotgun (WGS) entry which is preliminary data.</text>
</comment>
<gene>
    <name evidence="7" type="ORF">J1C56_05210</name>
</gene>
<reference evidence="7" key="1">
    <citation type="journal article" date="2021" name="Microorganisms">
        <title>Phylogenomic Reconstruction and Metabolic Potential of the Genus Aminobacter.</title>
        <authorList>
            <person name="Artuso I."/>
            <person name="Turrini P."/>
            <person name="Pirolo M."/>
            <person name="Lugli G.A."/>
            <person name="Ventura M."/>
            <person name="Visca P."/>
        </authorList>
    </citation>
    <scope>NUCLEOTIDE SEQUENCE</scope>
    <source>
        <strain evidence="7">LMG 26462</strain>
    </source>
</reference>
<sequence length="289" mass="31026">MQHFGDQLSRSVESPRLANNCIQLWRERVRIKLINPNTTASMTELMGEAARAVAARGTEVVLATSRSGAASIEGHYDEALSVLGTIDEILEGDAADAYVIGCFGDPGLLAAREITAAPIIGIAEAAMHAAAFVATSFSIVTTLERTRVISEQLVRNYGMQGHCRRVRATDVPVLELEKPGSSARAIILGECEEALRDDRSEAIVLGCAGMADLAKYLEERLGVPVIDGVAAAIKFAEAIVGMRLRTSKVGDLAYPLPKPYLGKLSGYAPAKLFPANERERTAYLAIRRS</sequence>
<comment type="catalytic activity">
    <reaction evidence="5">
        <text>D-5-benzylhydantoin = L-5-benzylhydantoin</text>
        <dbReference type="Rhea" id="RHEA:83991"/>
        <dbReference type="ChEBI" id="CHEBI:176864"/>
        <dbReference type="ChEBI" id="CHEBI:233540"/>
    </reaction>
</comment>
<dbReference type="Pfam" id="PF01177">
    <property type="entry name" value="Asp_Glu_race"/>
    <property type="match status" value="1"/>
</dbReference>
<dbReference type="Proteomes" id="UP001138921">
    <property type="component" value="Unassembled WGS sequence"/>
</dbReference>
<dbReference type="Gene3D" id="3.40.50.12500">
    <property type="match status" value="1"/>
</dbReference>
<dbReference type="GO" id="GO:0036348">
    <property type="term" value="F:hydantoin racemase activity"/>
    <property type="evidence" value="ECO:0007669"/>
    <property type="project" value="UniProtKB-EC"/>
</dbReference>
<dbReference type="InterPro" id="IPR053714">
    <property type="entry name" value="Iso_Racemase_Enz_sf"/>
</dbReference>
<dbReference type="EC" id="5.1.99.5" evidence="3"/>
<dbReference type="AlphaFoldDB" id="A0A9X1A890"/>
<evidence type="ECO:0000256" key="2">
    <source>
        <dbReference type="ARBA" id="ARBA00051635"/>
    </source>
</evidence>
<evidence type="ECO:0000313" key="7">
    <source>
        <dbReference type="EMBL" id="MBT1154985.1"/>
    </source>
</evidence>